<evidence type="ECO:0000313" key="11">
    <source>
        <dbReference type="Proteomes" id="UP000230052"/>
    </source>
</evidence>
<dbReference type="InterPro" id="IPR013785">
    <property type="entry name" value="Aldolase_TIM"/>
</dbReference>
<protein>
    <recommendedName>
        <fullName evidence="8">2-dehydro-3-deoxyphosphooctonate aldolase</fullName>
        <ecNumber evidence="8">2.5.1.55</ecNumber>
    </recommendedName>
    <alternativeName>
        <fullName evidence="8">3-deoxy-D-manno-octulosonic acid 8-phosphate synthase</fullName>
    </alternativeName>
    <alternativeName>
        <fullName evidence="8">KDO-8-phosphate synthase</fullName>
        <shortName evidence="8">KDO 8-P synthase</shortName>
        <shortName evidence="8">KDOPS</shortName>
    </alternativeName>
    <alternativeName>
        <fullName evidence="8">Phospho-2-dehydro-3-deoxyoctonate aldolase</fullName>
    </alternativeName>
</protein>
<keyword evidence="8" id="KW-0448">Lipopolysaccharide biosynthesis</keyword>
<reference evidence="10 11" key="1">
    <citation type="submission" date="2017-09" db="EMBL/GenBank/DDBJ databases">
        <title>Depth-based differentiation of microbial function through sediment-hosted aquifers and enrichment of novel symbionts in the deep terrestrial subsurface.</title>
        <authorList>
            <person name="Probst A.J."/>
            <person name="Ladd B."/>
            <person name="Jarett J.K."/>
            <person name="Geller-Mcgrath D.E."/>
            <person name="Sieber C.M."/>
            <person name="Emerson J.B."/>
            <person name="Anantharaman K."/>
            <person name="Thomas B.C."/>
            <person name="Malmstrom R."/>
            <person name="Stieglmeier M."/>
            <person name="Klingl A."/>
            <person name="Woyke T."/>
            <person name="Ryan C.M."/>
            <person name="Banfield J.F."/>
        </authorList>
    </citation>
    <scope>NUCLEOTIDE SEQUENCE [LARGE SCALE GENOMIC DNA]</scope>
    <source>
        <strain evidence="10">CG07_land_8_20_14_0_80_42_15</strain>
    </source>
</reference>
<evidence type="ECO:0000256" key="5">
    <source>
        <dbReference type="ARBA" id="ARBA00022490"/>
    </source>
</evidence>
<comment type="caution">
    <text evidence="10">The sequence shown here is derived from an EMBL/GenBank/DDBJ whole genome shotgun (WGS) entry which is preliminary data.</text>
</comment>
<dbReference type="GO" id="GO:0008676">
    <property type="term" value="F:3-deoxy-8-phosphooctulonate synthase activity"/>
    <property type="evidence" value="ECO:0007669"/>
    <property type="project" value="UniProtKB-UniRule"/>
</dbReference>
<evidence type="ECO:0000313" key="10">
    <source>
        <dbReference type="EMBL" id="PIU42019.1"/>
    </source>
</evidence>
<accession>A0A2J0KW38</accession>
<evidence type="ECO:0000256" key="2">
    <source>
        <dbReference type="ARBA" id="ARBA00004756"/>
    </source>
</evidence>
<comment type="pathway">
    <text evidence="2">Bacterial outer membrane biogenesis; lipopolysaccharide biosynthesis.</text>
</comment>
<comment type="pathway">
    <text evidence="3 8">Carbohydrate biosynthesis; 3-deoxy-D-manno-octulosonate biosynthesis; 3-deoxy-D-manno-octulosonate from D-ribulose 5-phosphate: step 2/3.</text>
</comment>
<evidence type="ECO:0000256" key="6">
    <source>
        <dbReference type="ARBA" id="ARBA00022679"/>
    </source>
</evidence>
<evidence type="ECO:0000256" key="3">
    <source>
        <dbReference type="ARBA" id="ARBA00004845"/>
    </source>
</evidence>
<dbReference type="EC" id="2.5.1.55" evidence="8"/>
<evidence type="ECO:0000256" key="7">
    <source>
        <dbReference type="ARBA" id="ARBA00049112"/>
    </source>
</evidence>
<sequence>MQKIVKVSKNIKIGGREPLVLIAGPCVIESEKSALYHAEAIRDLTSRYKVPFIFKSSYDKANRTSVSSFRGPGLKKGLEILSKVKKEFGIPVLSDVHCSEEIGEAASVLDIIQIPALLCRQTDLIVKAARTNRIINIKKGQFISPYDMKNAIEKIESTGNKKILVTERGTLFGYNNLVSDFRSIVIMKDFGYPVIYDASHSVQMPGALGDKSGGMREFMPPLIAAAASVGCDGIFVEVHTNPAQALCDGPNMLSLKTLGSVILLIKEAQKVGRHFR</sequence>
<dbReference type="InterPro" id="IPR006269">
    <property type="entry name" value="KDO8P_synthase"/>
</dbReference>
<evidence type="ECO:0000256" key="1">
    <source>
        <dbReference type="ARBA" id="ARBA00004496"/>
    </source>
</evidence>
<evidence type="ECO:0000259" key="9">
    <source>
        <dbReference type="Pfam" id="PF00793"/>
    </source>
</evidence>
<dbReference type="HAMAP" id="MF_00056">
    <property type="entry name" value="KDO8P_synth"/>
    <property type="match status" value="1"/>
</dbReference>
<dbReference type="UniPathway" id="UPA00030"/>
<dbReference type="InterPro" id="IPR006218">
    <property type="entry name" value="DAHP1/KDSA"/>
</dbReference>
<dbReference type="Pfam" id="PF00793">
    <property type="entry name" value="DAHP_synth_1"/>
    <property type="match status" value="1"/>
</dbReference>
<organism evidence="10 11">
    <name type="scientific">Candidatus Aquitaenariimonas noxiae</name>
    <dbReference type="NCBI Taxonomy" id="1974741"/>
    <lineage>
        <taxon>Bacteria</taxon>
        <taxon>Pseudomonadati</taxon>
        <taxon>Candidatus Omnitrophota</taxon>
        <taxon>Candidatus Aquitaenariimonas</taxon>
    </lineage>
</organism>
<comment type="similarity">
    <text evidence="4 8">Belongs to the KdsA family.</text>
</comment>
<proteinExistence type="inferred from homology"/>
<dbReference type="NCBIfam" id="TIGR01362">
    <property type="entry name" value="KDO8P_synth"/>
    <property type="match status" value="1"/>
</dbReference>
<dbReference type="Gene3D" id="3.20.20.70">
    <property type="entry name" value="Aldolase class I"/>
    <property type="match status" value="1"/>
</dbReference>
<dbReference type="NCBIfam" id="NF003543">
    <property type="entry name" value="PRK05198.1"/>
    <property type="match status" value="1"/>
</dbReference>
<evidence type="ECO:0000256" key="4">
    <source>
        <dbReference type="ARBA" id="ARBA00010499"/>
    </source>
</evidence>
<comment type="catalytic activity">
    <reaction evidence="7 8">
        <text>D-arabinose 5-phosphate + phosphoenolpyruvate + H2O = 3-deoxy-alpha-D-manno-2-octulosonate-8-phosphate + phosphate</text>
        <dbReference type="Rhea" id="RHEA:14053"/>
        <dbReference type="ChEBI" id="CHEBI:15377"/>
        <dbReference type="ChEBI" id="CHEBI:43474"/>
        <dbReference type="ChEBI" id="CHEBI:57693"/>
        <dbReference type="ChEBI" id="CHEBI:58702"/>
        <dbReference type="ChEBI" id="CHEBI:85985"/>
        <dbReference type="EC" id="2.5.1.55"/>
    </reaction>
</comment>
<dbReference type="UniPathway" id="UPA00357">
    <property type="reaction ID" value="UER00474"/>
</dbReference>
<dbReference type="Proteomes" id="UP000230052">
    <property type="component" value="Unassembled WGS sequence"/>
</dbReference>
<feature type="domain" description="DAHP synthetase I/KDSA" evidence="9">
    <location>
        <begin position="5"/>
        <end position="269"/>
    </location>
</feature>
<dbReference type="EMBL" id="PEWV01000022">
    <property type="protein sequence ID" value="PIU42019.1"/>
    <property type="molecule type" value="Genomic_DNA"/>
</dbReference>
<comment type="subcellular location">
    <subcellularLocation>
        <location evidence="1 8">Cytoplasm</location>
    </subcellularLocation>
</comment>
<keyword evidence="6 8" id="KW-0808">Transferase</keyword>
<evidence type="ECO:0000256" key="8">
    <source>
        <dbReference type="HAMAP-Rule" id="MF_00056"/>
    </source>
</evidence>
<dbReference type="GO" id="GO:0005737">
    <property type="term" value="C:cytoplasm"/>
    <property type="evidence" value="ECO:0007669"/>
    <property type="project" value="UniProtKB-SubCell"/>
</dbReference>
<dbReference type="SUPFAM" id="SSF51569">
    <property type="entry name" value="Aldolase"/>
    <property type="match status" value="1"/>
</dbReference>
<keyword evidence="5 8" id="KW-0963">Cytoplasm</keyword>
<dbReference type="AlphaFoldDB" id="A0A2J0KW38"/>
<name>A0A2J0KW38_9BACT</name>
<dbReference type="PANTHER" id="PTHR21057">
    <property type="entry name" value="PHOSPHO-2-DEHYDRO-3-DEOXYHEPTONATE ALDOLASE"/>
    <property type="match status" value="1"/>
</dbReference>
<dbReference type="GO" id="GO:0019294">
    <property type="term" value="P:keto-3-deoxy-D-manno-octulosonic acid biosynthetic process"/>
    <property type="evidence" value="ECO:0007669"/>
    <property type="project" value="UniProtKB-UniRule"/>
</dbReference>
<gene>
    <name evidence="8" type="primary">kdsA</name>
    <name evidence="10" type="ORF">COS99_02195</name>
</gene>